<dbReference type="Gene3D" id="3.30.930.10">
    <property type="entry name" value="Bira Bifunctional Protein, Domain 2"/>
    <property type="match status" value="1"/>
</dbReference>
<evidence type="ECO:0000256" key="3">
    <source>
        <dbReference type="ARBA" id="ARBA00022840"/>
    </source>
</evidence>
<keyword evidence="2" id="KW-0547">Nucleotide-binding</keyword>
<dbReference type="Pfam" id="PF00152">
    <property type="entry name" value="tRNA-synt_2"/>
    <property type="match status" value="1"/>
</dbReference>
<dbReference type="InterPro" id="IPR006195">
    <property type="entry name" value="aa-tRNA-synth_II"/>
</dbReference>
<dbReference type="PANTHER" id="PTHR42918">
    <property type="entry name" value="LYSYL-TRNA SYNTHETASE"/>
    <property type="match status" value="1"/>
</dbReference>
<dbReference type="GO" id="GO:0005524">
    <property type="term" value="F:ATP binding"/>
    <property type="evidence" value="ECO:0007669"/>
    <property type="project" value="InterPro"/>
</dbReference>
<dbReference type="GO" id="GO:0000049">
    <property type="term" value="F:tRNA binding"/>
    <property type="evidence" value="ECO:0007669"/>
    <property type="project" value="TreeGrafter"/>
</dbReference>
<reference evidence="5" key="1">
    <citation type="submission" date="2017-02" db="EMBL/GenBank/DDBJ databases">
        <authorList>
            <person name="Regsiter A."/>
            <person name="William W."/>
        </authorList>
    </citation>
    <scope>NUCLEOTIDE SEQUENCE</scope>
    <source>
        <strain evidence="5">Bib</strain>
    </source>
</reference>
<evidence type="ECO:0000313" key="5">
    <source>
        <dbReference type="EMBL" id="SLM13893.1"/>
    </source>
</evidence>
<dbReference type="PROSITE" id="PS50862">
    <property type="entry name" value="AA_TRNA_LIGASE_II"/>
    <property type="match status" value="1"/>
</dbReference>
<evidence type="ECO:0000256" key="2">
    <source>
        <dbReference type="ARBA" id="ARBA00022741"/>
    </source>
</evidence>
<protein>
    <submittedName>
        <fullName evidence="5">Lysine--tRNA ligase</fullName>
        <ecNumber evidence="5">6.1.1.6</ecNumber>
    </submittedName>
</protein>
<dbReference type="AlphaFoldDB" id="A0A3P3XJU3"/>
<feature type="domain" description="Aminoacyl-transfer RNA synthetases class-II family profile" evidence="4">
    <location>
        <begin position="9"/>
        <end position="314"/>
    </location>
</feature>
<dbReference type="InterPro" id="IPR004364">
    <property type="entry name" value="Aa-tRNA-synt_II"/>
</dbReference>
<dbReference type="GO" id="GO:0004824">
    <property type="term" value="F:lysine-tRNA ligase activity"/>
    <property type="evidence" value="ECO:0007669"/>
    <property type="project" value="UniProtKB-EC"/>
</dbReference>
<dbReference type="GO" id="GO:0006430">
    <property type="term" value="P:lysyl-tRNA aminoacylation"/>
    <property type="evidence" value="ECO:0007669"/>
    <property type="project" value="TreeGrafter"/>
</dbReference>
<proteinExistence type="predicted"/>
<dbReference type="PANTHER" id="PTHR42918:SF6">
    <property type="entry name" value="ELONGATION FACTOR P--(R)-BETA-LYSINE LIGASE"/>
    <property type="match status" value="1"/>
</dbReference>
<keyword evidence="1 5" id="KW-0436">Ligase</keyword>
<gene>
    <name evidence="5" type="ORF">SPIROBIBN47_30016</name>
</gene>
<organism evidence="5">
    <name type="scientific">uncultured spirochete</name>
    <dbReference type="NCBI Taxonomy" id="156406"/>
    <lineage>
        <taxon>Bacteria</taxon>
        <taxon>Pseudomonadati</taxon>
        <taxon>Spirochaetota</taxon>
        <taxon>Spirochaetia</taxon>
        <taxon>Spirochaetales</taxon>
        <taxon>environmental samples</taxon>
    </lineage>
</organism>
<accession>A0A3P3XJU3</accession>
<keyword evidence="3" id="KW-0067">ATP-binding</keyword>
<evidence type="ECO:0000256" key="1">
    <source>
        <dbReference type="ARBA" id="ARBA00022598"/>
    </source>
</evidence>
<dbReference type="EC" id="6.1.1.6" evidence="5"/>
<dbReference type="GO" id="GO:0005829">
    <property type="term" value="C:cytosol"/>
    <property type="evidence" value="ECO:0007669"/>
    <property type="project" value="TreeGrafter"/>
</dbReference>
<evidence type="ECO:0000259" key="4">
    <source>
        <dbReference type="PROSITE" id="PS50862"/>
    </source>
</evidence>
<dbReference type="EMBL" id="FWDM01000023">
    <property type="protein sequence ID" value="SLM13893.1"/>
    <property type="molecule type" value="Genomic_DNA"/>
</dbReference>
<sequence>MEVSILQARSRMVTATRDFFLSRGYLETDTPALAPSLIPESCLEVFATEYVHPTKGRRPLYLIPSPEIWMKKVIAETGRSVFQLCKSWRNAESVSRIHNPEFTMLEYYGVGLSSSDNIRLTEELFAALATDETPPQARPPFRVMSMKEAWHEFAHTDLDALAEPEAMREACRERGLLVPQDAPWEDAFNILFLSFVEPALPQDQPLVLNEYPAGIECLAMDIPGTTYKERWELYVSGIEIANCFTEMASSDAVRAYFASQSEKKRQALVPHHIDDSYASIFEHFPPCSGVAVGFDRLLMVLLGKRSLAEVMLFPFESFPETEQASLETLRNAAMHDSW</sequence>
<dbReference type="SUPFAM" id="SSF55681">
    <property type="entry name" value="Class II aaRS and biotin synthetases"/>
    <property type="match status" value="1"/>
</dbReference>
<name>A0A3P3XJU3_9SPIR</name>
<dbReference type="InterPro" id="IPR045864">
    <property type="entry name" value="aa-tRNA-synth_II/BPL/LPL"/>
</dbReference>